<proteinExistence type="predicted"/>
<keyword evidence="2" id="KW-1185">Reference proteome</keyword>
<evidence type="ECO:0000313" key="1">
    <source>
        <dbReference type="EMBL" id="VDP74254.1"/>
    </source>
</evidence>
<dbReference type="EMBL" id="UZAL01038748">
    <property type="protein sequence ID" value="VDP74254.1"/>
    <property type="molecule type" value="Genomic_DNA"/>
</dbReference>
<reference evidence="1 2" key="1">
    <citation type="submission" date="2018-11" db="EMBL/GenBank/DDBJ databases">
        <authorList>
            <consortium name="Pathogen Informatics"/>
        </authorList>
    </citation>
    <scope>NUCLEOTIDE SEQUENCE [LARGE SCALE GENOMIC DNA]</scope>
    <source>
        <strain>Denwood</strain>
        <strain evidence="2">Zambia</strain>
    </source>
</reference>
<organism evidence="1 2">
    <name type="scientific">Schistosoma mattheei</name>
    <dbReference type="NCBI Taxonomy" id="31246"/>
    <lineage>
        <taxon>Eukaryota</taxon>
        <taxon>Metazoa</taxon>
        <taxon>Spiralia</taxon>
        <taxon>Lophotrochozoa</taxon>
        <taxon>Platyhelminthes</taxon>
        <taxon>Trematoda</taxon>
        <taxon>Digenea</taxon>
        <taxon>Strigeidida</taxon>
        <taxon>Schistosomatoidea</taxon>
        <taxon>Schistosomatidae</taxon>
        <taxon>Schistosoma</taxon>
    </lineage>
</organism>
<evidence type="ECO:0000313" key="2">
    <source>
        <dbReference type="Proteomes" id="UP000269396"/>
    </source>
</evidence>
<accession>A0A183PSW4</accession>
<dbReference type="Proteomes" id="UP000269396">
    <property type="component" value="Unassembled WGS sequence"/>
</dbReference>
<dbReference type="AlphaFoldDB" id="A0A183PSW4"/>
<name>A0A183PSW4_9TREM</name>
<gene>
    <name evidence="1" type="ORF">SMTD_LOCUS17450</name>
</gene>
<sequence length="76" mass="8622">MLKVILKEVNELSSKMDKLTAYIKSSYMDVKDSYSNSLDTSSCAFPLKPSEEMRTVKAALEEQKFRDPFVSCDSCL</sequence>
<protein>
    <submittedName>
        <fullName evidence="1">Uncharacterized protein</fullName>
    </submittedName>
</protein>